<feature type="domain" description="PPIase cyclophilin-type" evidence="4">
    <location>
        <begin position="1"/>
        <end position="139"/>
    </location>
</feature>
<name>A0A9J6FF95_HAELO</name>
<dbReference type="PRINTS" id="PR00153">
    <property type="entry name" value="CSAPPISMRASE"/>
</dbReference>
<organism evidence="5 6">
    <name type="scientific">Haemaphysalis longicornis</name>
    <name type="common">Bush tick</name>
    <dbReference type="NCBI Taxonomy" id="44386"/>
    <lineage>
        <taxon>Eukaryota</taxon>
        <taxon>Metazoa</taxon>
        <taxon>Ecdysozoa</taxon>
        <taxon>Arthropoda</taxon>
        <taxon>Chelicerata</taxon>
        <taxon>Arachnida</taxon>
        <taxon>Acari</taxon>
        <taxon>Parasitiformes</taxon>
        <taxon>Ixodida</taxon>
        <taxon>Ixodoidea</taxon>
        <taxon>Ixodidae</taxon>
        <taxon>Haemaphysalinae</taxon>
        <taxon>Haemaphysalis</taxon>
    </lineage>
</organism>
<dbReference type="Pfam" id="PF00160">
    <property type="entry name" value="Pro_isomerase"/>
    <property type="match status" value="1"/>
</dbReference>
<evidence type="ECO:0000256" key="1">
    <source>
        <dbReference type="ARBA" id="ARBA00023110"/>
    </source>
</evidence>
<dbReference type="EC" id="5.2.1.8" evidence="3"/>
<dbReference type="GO" id="GO:0003755">
    <property type="term" value="F:peptidyl-prolyl cis-trans isomerase activity"/>
    <property type="evidence" value="ECO:0007669"/>
    <property type="project" value="UniProtKB-UniRule"/>
</dbReference>
<dbReference type="PIRSF" id="PIRSF001467">
    <property type="entry name" value="Peptidylpro_ismrse"/>
    <property type="match status" value="1"/>
</dbReference>
<evidence type="ECO:0000313" key="6">
    <source>
        <dbReference type="Proteomes" id="UP000821853"/>
    </source>
</evidence>
<dbReference type="Proteomes" id="UP000821853">
    <property type="component" value="Chromosome 1"/>
</dbReference>
<gene>
    <name evidence="5" type="ORF">HPB48_005101</name>
</gene>
<dbReference type="SUPFAM" id="SSF50891">
    <property type="entry name" value="Cyclophilin-like"/>
    <property type="match status" value="1"/>
</dbReference>
<dbReference type="InterPro" id="IPR002130">
    <property type="entry name" value="Cyclophilin-type_PPIase_dom"/>
</dbReference>
<dbReference type="GO" id="GO:0006457">
    <property type="term" value="P:protein folding"/>
    <property type="evidence" value="ECO:0007669"/>
    <property type="project" value="TreeGrafter"/>
</dbReference>
<protein>
    <recommendedName>
        <fullName evidence="3">Peptidyl-prolyl cis-trans isomerase</fullName>
        <shortName evidence="3">PPIase</shortName>
        <ecNumber evidence="3">5.2.1.8</ecNumber>
    </recommendedName>
</protein>
<dbReference type="OrthoDB" id="193499at2759"/>
<dbReference type="GO" id="GO:0005737">
    <property type="term" value="C:cytoplasm"/>
    <property type="evidence" value="ECO:0007669"/>
    <property type="project" value="TreeGrafter"/>
</dbReference>
<dbReference type="PANTHER" id="PTHR11071:SF561">
    <property type="entry name" value="PEPTIDYL-PROLYL CIS-TRANS ISOMERASE D-RELATED"/>
    <property type="match status" value="1"/>
</dbReference>
<keyword evidence="1 3" id="KW-0697">Rotamase</keyword>
<comment type="caution">
    <text evidence="5">The sequence shown here is derived from an EMBL/GenBank/DDBJ whole genome shotgun (WGS) entry which is preliminary data.</text>
</comment>
<evidence type="ECO:0000259" key="4">
    <source>
        <dbReference type="PROSITE" id="PS50072"/>
    </source>
</evidence>
<dbReference type="InterPro" id="IPR024936">
    <property type="entry name" value="Cyclophilin-type_PPIase"/>
</dbReference>
<dbReference type="InterPro" id="IPR029000">
    <property type="entry name" value="Cyclophilin-like_dom_sf"/>
</dbReference>
<dbReference type="GO" id="GO:0016018">
    <property type="term" value="F:cyclosporin A binding"/>
    <property type="evidence" value="ECO:0007669"/>
    <property type="project" value="TreeGrafter"/>
</dbReference>
<dbReference type="AlphaFoldDB" id="A0A9J6FF95"/>
<keyword evidence="2 3" id="KW-0413">Isomerase</keyword>
<keyword evidence="6" id="KW-1185">Reference proteome</keyword>
<evidence type="ECO:0000313" key="5">
    <source>
        <dbReference type="EMBL" id="KAH9361746.1"/>
    </source>
</evidence>
<dbReference type="Gene3D" id="2.40.100.10">
    <property type="entry name" value="Cyclophilin-like"/>
    <property type="match status" value="1"/>
</dbReference>
<accession>A0A9J6FF95</accession>
<dbReference type="PROSITE" id="PS50072">
    <property type="entry name" value="CSA_PPIASE_2"/>
    <property type="match status" value="1"/>
</dbReference>
<dbReference type="EMBL" id="JABSTR010000001">
    <property type="protein sequence ID" value="KAH9361746.1"/>
    <property type="molecule type" value="Genomic_DNA"/>
</dbReference>
<evidence type="ECO:0000256" key="3">
    <source>
        <dbReference type="RuleBase" id="RU363019"/>
    </source>
</evidence>
<evidence type="ECO:0000256" key="2">
    <source>
        <dbReference type="ARBA" id="ARBA00023235"/>
    </source>
</evidence>
<proteinExistence type="inferred from homology"/>
<dbReference type="PANTHER" id="PTHR11071">
    <property type="entry name" value="PEPTIDYL-PROLYL CIS-TRANS ISOMERASE"/>
    <property type="match status" value="1"/>
</dbReference>
<dbReference type="VEuPathDB" id="VectorBase:HLOH_061951"/>
<comment type="similarity">
    <text evidence="3">Belongs to the cyclophilin-type PPIase family.</text>
</comment>
<sequence>MKLCANVVARMENSQTLCTGEKGKVSTFHRIIPSASMCQGGDSTNCTGTGCKCIYGNKFKDEDFRLKHTAPGIPSMANAAASTPTGRKFFFTTVKTWTASKRTVFGSVVEGMEVSKKVKAYGLQTSKTSKKIVINDGGVL</sequence>
<reference evidence="5 6" key="1">
    <citation type="journal article" date="2020" name="Cell">
        <title>Large-Scale Comparative Analyses of Tick Genomes Elucidate Their Genetic Diversity and Vector Capacities.</title>
        <authorList>
            <consortium name="Tick Genome and Microbiome Consortium (TIGMIC)"/>
            <person name="Jia N."/>
            <person name="Wang J."/>
            <person name="Shi W."/>
            <person name="Du L."/>
            <person name="Sun Y."/>
            <person name="Zhan W."/>
            <person name="Jiang J.F."/>
            <person name="Wang Q."/>
            <person name="Zhang B."/>
            <person name="Ji P."/>
            <person name="Bell-Sakyi L."/>
            <person name="Cui X.M."/>
            <person name="Yuan T.T."/>
            <person name="Jiang B.G."/>
            <person name="Yang W.F."/>
            <person name="Lam T.T."/>
            <person name="Chang Q.C."/>
            <person name="Ding S.J."/>
            <person name="Wang X.J."/>
            <person name="Zhu J.G."/>
            <person name="Ruan X.D."/>
            <person name="Zhao L."/>
            <person name="Wei J.T."/>
            <person name="Ye R.Z."/>
            <person name="Que T.C."/>
            <person name="Du C.H."/>
            <person name="Zhou Y.H."/>
            <person name="Cheng J.X."/>
            <person name="Dai P.F."/>
            <person name="Guo W.B."/>
            <person name="Han X.H."/>
            <person name="Huang E.J."/>
            <person name="Li L.F."/>
            <person name="Wei W."/>
            <person name="Gao Y.C."/>
            <person name="Liu J.Z."/>
            <person name="Shao H.Z."/>
            <person name="Wang X."/>
            <person name="Wang C.C."/>
            <person name="Yang T.C."/>
            <person name="Huo Q.B."/>
            <person name="Li W."/>
            <person name="Chen H.Y."/>
            <person name="Chen S.E."/>
            <person name="Zhou L.G."/>
            <person name="Ni X.B."/>
            <person name="Tian J.H."/>
            <person name="Sheng Y."/>
            <person name="Liu T."/>
            <person name="Pan Y.S."/>
            <person name="Xia L.Y."/>
            <person name="Li J."/>
            <person name="Zhao F."/>
            <person name="Cao W.C."/>
        </authorList>
    </citation>
    <scope>NUCLEOTIDE SEQUENCE [LARGE SCALE GENOMIC DNA]</scope>
    <source>
        <strain evidence="5">HaeL-2018</strain>
    </source>
</reference>
<comment type="function">
    <text evidence="3">PPIases accelerate the folding of proteins. It catalyzes the cis-trans isomerization of proline imidic peptide bonds in oligopeptides.</text>
</comment>
<comment type="catalytic activity">
    <reaction evidence="3">
        <text>[protein]-peptidylproline (omega=180) = [protein]-peptidylproline (omega=0)</text>
        <dbReference type="Rhea" id="RHEA:16237"/>
        <dbReference type="Rhea" id="RHEA-COMP:10747"/>
        <dbReference type="Rhea" id="RHEA-COMP:10748"/>
        <dbReference type="ChEBI" id="CHEBI:83833"/>
        <dbReference type="ChEBI" id="CHEBI:83834"/>
        <dbReference type="EC" id="5.2.1.8"/>
    </reaction>
</comment>